<name>A0A3F3PRF7_9EURO</name>
<dbReference type="EMBL" id="KZ852067">
    <property type="protein sequence ID" value="RDH29484.1"/>
    <property type="molecule type" value="Genomic_DNA"/>
</dbReference>
<keyword evidence="1" id="KW-0472">Membrane</keyword>
<feature type="transmembrane region" description="Helical" evidence="1">
    <location>
        <begin position="6"/>
        <end position="25"/>
    </location>
</feature>
<protein>
    <submittedName>
        <fullName evidence="2">Uncharacterized protein</fullName>
    </submittedName>
</protein>
<dbReference type="Proteomes" id="UP000253729">
    <property type="component" value="Unassembled WGS sequence"/>
</dbReference>
<sequence length="88" mass="9919">MEFFYFFSFFSSGVTFGISNCVITITLPFSRCCLFCFLSSGVSYIMFVHPSIHPSIHIHQFLMGERIDGIWIGIGIHHTSGFPSSCII</sequence>
<proteinExistence type="predicted"/>
<reference evidence="2 3" key="1">
    <citation type="submission" date="2018-07" db="EMBL/GenBank/DDBJ databases">
        <title>The genomes of Aspergillus section Nigri reveals drivers in fungal speciation.</title>
        <authorList>
            <consortium name="DOE Joint Genome Institute"/>
            <person name="Vesth T.C."/>
            <person name="Nybo J."/>
            <person name="Theobald S."/>
            <person name="Brandl J."/>
            <person name="Frisvad J.C."/>
            <person name="Nielsen K.F."/>
            <person name="Lyhne E.K."/>
            <person name="Kogle M.E."/>
            <person name="Kuo A."/>
            <person name="Riley R."/>
            <person name="Clum A."/>
            <person name="Nolan M."/>
            <person name="Lipzen A."/>
            <person name="Salamov A."/>
            <person name="Henrissat B."/>
            <person name="Wiebenga A."/>
            <person name="De vries R.P."/>
            <person name="Grigoriev I.V."/>
            <person name="Mortensen U.H."/>
            <person name="Andersen M.R."/>
            <person name="Baker S.E."/>
        </authorList>
    </citation>
    <scope>NUCLEOTIDE SEQUENCE [LARGE SCALE GENOMIC DNA]</scope>
    <source>
        <strain evidence="2 3">CBS 139.54b</strain>
    </source>
</reference>
<keyword evidence="1" id="KW-0812">Transmembrane</keyword>
<organism evidence="2 3">
    <name type="scientific">Aspergillus welwitschiae</name>
    <dbReference type="NCBI Taxonomy" id="1341132"/>
    <lineage>
        <taxon>Eukaryota</taxon>
        <taxon>Fungi</taxon>
        <taxon>Dikarya</taxon>
        <taxon>Ascomycota</taxon>
        <taxon>Pezizomycotina</taxon>
        <taxon>Eurotiomycetes</taxon>
        <taxon>Eurotiomycetidae</taxon>
        <taxon>Eurotiales</taxon>
        <taxon>Aspergillaceae</taxon>
        <taxon>Aspergillus</taxon>
        <taxon>Aspergillus subgen. Circumdati</taxon>
    </lineage>
</organism>
<dbReference type="GeneID" id="38145006"/>
<dbReference type="AlphaFoldDB" id="A0A3F3PRF7"/>
<gene>
    <name evidence="2" type="ORF">BDQ94DRAFT_83434</name>
</gene>
<evidence type="ECO:0000313" key="2">
    <source>
        <dbReference type="EMBL" id="RDH29484.1"/>
    </source>
</evidence>
<evidence type="ECO:0000313" key="3">
    <source>
        <dbReference type="Proteomes" id="UP000253729"/>
    </source>
</evidence>
<dbReference type="RefSeq" id="XP_026622506.1">
    <property type="nucleotide sequence ID" value="XM_026776650.1"/>
</dbReference>
<accession>A0A3F3PRF7</accession>
<keyword evidence="3" id="KW-1185">Reference proteome</keyword>
<keyword evidence="1" id="KW-1133">Transmembrane helix</keyword>
<evidence type="ECO:0000256" key="1">
    <source>
        <dbReference type="SAM" id="Phobius"/>
    </source>
</evidence>